<evidence type="ECO:0000313" key="3">
    <source>
        <dbReference type="Proteomes" id="UP000481861"/>
    </source>
</evidence>
<organism evidence="2 3">
    <name type="scientific">Massariosphaeria phaeospora</name>
    <dbReference type="NCBI Taxonomy" id="100035"/>
    <lineage>
        <taxon>Eukaryota</taxon>
        <taxon>Fungi</taxon>
        <taxon>Dikarya</taxon>
        <taxon>Ascomycota</taxon>
        <taxon>Pezizomycotina</taxon>
        <taxon>Dothideomycetes</taxon>
        <taxon>Pleosporomycetidae</taxon>
        <taxon>Pleosporales</taxon>
        <taxon>Pleosporales incertae sedis</taxon>
        <taxon>Massariosphaeria</taxon>
    </lineage>
</organism>
<comment type="caution">
    <text evidence="2">The sequence shown here is derived from an EMBL/GenBank/DDBJ whole genome shotgun (WGS) entry which is preliminary data.</text>
</comment>
<proteinExistence type="predicted"/>
<dbReference type="InterPro" id="IPR011333">
    <property type="entry name" value="SKP1/BTB/POZ_sf"/>
</dbReference>
<sequence>MDRVRRSTPHPSNYRAATVSNFDDNVRDTSVQTTRQPSMKPVSVSQASITDDALMSGELQASSEPIDAQYNGEPVAEDVNAAQLNDGKSEDGMGFGLYQQFYKTPITIKFGDKLDEECIVHLELLSRYSSQIQRTFKNAQILHEQYAAARLLRLELKELQPPACATDAFTGSHKDDLIQKAHTLIMKCHSSYPLVLYRDQVRERIEKAIDVLFQDDRCFKVPPSKAGFKRKDFPCAEVRNRLQLLFPQLFQKIVYELLVSLLKVKKKELKAAEKDHVKAAAQGKIFLPKFDRRTIEFFMFWLYTREFRFEDAHQLCKLHTLAEELGVRDLAATCLSRLSNAHLSTIELAYANGYDLKGLLDGSASKLFKQGIQDGSTDGLADAATAVFRYVLIEKGPSEAIQELVLEAVADSRDFGLYLELIEPALNRKALARLLQKMFKRTKKRQPAPRDTKVKSEISSAEKSDDVPDSDSEPDLDSGIGR</sequence>
<feature type="region of interest" description="Disordered" evidence="1">
    <location>
        <begin position="441"/>
        <end position="482"/>
    </location>
</feature>
<reference evidence="2 3" key="1">
    <citation type="submission" date="2020-01" db="EMBL/GenBank/DDBJ databases">
        <authorList>
            <consortium name="DOE Joint Genome Institute"/>
            <person name="Haridas S."/>
            <person name="Albert R."/>
            <person name="Binder M."/>
            <person name="Bloem J."/>
            <person name="Labutti K."/>
            <person name="Salamov A."/>
            <person name="Andreopoulos B."/>
            <person name="Baker S.E."/>
            <person name="Barry K."/>
            <person name="Bills G."/>
            <person name="Bluhm B.H."/>
            <person name="Cannon C."/>
            <person name="Castanera R."/>
            <person name="Culley D.E."/>
            <person name="Daum C."/>
            <person name="Ezra D."/>
            <person name="Gonzalez J.B."/>
            <person name="Henrissat B."/>
            <person name="Kuo A."/>
            <person name="Liang C."/>
            <person name="Lipzen A."/>
            <person name="Lutzoni F."/>
            <person name="Magnuson J."/>
            <person name="Mondo S."/>
            <person name="Nolan M."/>
            <person name="Ohm R."/>
            <person name="Pangilinan J."/>
            <person name="Park H.-J.H."/>
            <person name="Ramirez L."/>
            <person name="Alfaro M."/>
            <person name="Sun H."/>
            <person name="Tritt A."/>
            <person name="Yoshinaga Y."/>
            <person name="Zwiers L.-H.L."/>
            <person name="Turgeon B.G."/>
            <person name="Goodwin S.B."/>
            <person name="Spatafora J.W."/>
            <person name="Crous P.W."/>
            <person name="Grigoriev I.V."/>
        </authorList>
    </citation>
    <scope>NUCLEOTIDE SEQUENCE [LARGE SCALE GENOMIC DNA]</scope>
    <source>
        <strain evidence="2 3">CBS 611.86</strain>
    </source>
</reference>
<accession>A0A7C8M8E5</accession>
<evidence type="ECO:0008006" key="4">
    <source>
        <dbReference type="Google" id="ProtNLM"/>
    </source>
</evidence>
<dbReference type="AlphaFoldDB" id="A0A7C8M8E5"/>
<evidence type="ECO:0000313" key="2">
    <source>
        <dbReference type="EMBL" id="KAF2871596.1"/>
    </source>
</evidence>
<feature type="region of interest" description="Disordered" evidence="1">
    <location>
        <begin position="1"/>
        <end position="46"/>
    </location>
</feature>
<feature type="compositionally biased region" description="Basic and acidic residues" evidence="1">
    <location>
        <begin position="448"/>
        <end position="466"/>
    </location>
</feature>
<name>A0A7C8M8E5_9PLEO</name>
<dbReference type="Gene3D" id="3.30.710.10">
    <property type="entry name" value="Potassium Channel Kv1.1, Chain A"/>
    <property type="match status" value="1"/>
</dbReference>
<dbReference type="EMBL" id="JAADJZ010000011">
    <property type="protein sequence ID" value="KAF2871596.1"/>
    <property type="molecule type" value="Genomic_DNA"/>
</dbReference>
<evidence type="ECO:0000256" key="1">
    <source>
        <dbReference type="SAM" id="MobiDB-lite"/>
    </source>
</evidence>
<keyword evidence="3" id="KW-1185">Reference proteome</keyword>
<protein>
    <recommendedName>
        <fullName evidence="4">BTB domain-containing protein</fullName>
    </recommendedName>
</protein>
<dbReference type="OrthoDB" id="3794120at2759"/>
<feature type="compositionally biased region" description="Polar residues" evidence="1">
    <location>
        <begin position="18"/>
        <end position="46"/>
    </location>
</feature>
<feature type="compositionally biased region" description="Acidic residues" evidence="1">
    <location>
        <begin position="467"/>
        <end position="476"/>
    </location>
</feature>
<dbReference type="Proteomes" id="UP000481861">
    <property type="component" value="Unassembled WGS sequence"/>
</dbReference>
<gene>
    <name evidence="2" type="ORF">BDV95DRAFT_44174</name>
</gene>